<dbReference type="Gene3D" id="3.30.1460.30">
    <property type="entry name" value="YgaC/TfoX-N like chaperone"/>
    <property type="match status" value="1"/>
</dbReference>
<name>A0A9D1SM35_9PROT</name>
<evidence type="ECO:0000313" key="2">
    <source>
        <dbReference type="Proteomes" id="UP000824142"/>
    </source>
</evidence>
<dbReference type="AlphaFoldDB" id="A0A9D1SM35"/>
<proteinExistence type="predicted"/>
<reference evidence="1" key="1">
    <citation type="submission" date="2020-10" db="EMBL/GenBank/DDBJ databases">
        <authorList>
            <person name="Gilroy R."/>
        </authorList>
    </citation>
    <scope>NUCLEOTIDE SEQUENCE</scope>
    <source>
        <strain evidence="1">CHK136-897</strain>
    </source>
</reference>
<dbReference type="SUPFAM" id="SSF159894">
    <property type="entry name" value="YgaC/TfoX-N like"/>
    <property type="match status" value="1"/>
</dbReference>
<dbReference type="EMBL" id="DVNO01000019">
    <property type="protein sequence ID" value="HIU65479.1"/>
    <property type="molecule type" value="Genomic_DNA"/>
</dbReference>
<evidence type="ECO:0000313" key="1">
    <source>
        <dbReference type="EMBL" id="HIU65479.1"/>
    </source>
</evidence>
<dbReference type="Proteomes" id="UP000824142">
    <property type="component" value="Unassembled WGS sequence"/>
</dbReference>
<accession>A0A9D1SM35</accession>
<comment type="caution">
    <text evidence="1">The sequence shown here is derived from an EMBL/GenBank/DDBJ whole genome shotgun (WGS) entry which is preliminary data.</text>
</comment>
<protein>
    <submittedName>
        <fullName evidence="1">Uncharacterized protein</fullName>
    </submittedName>
</protein>
<gene>
    <name evidence="1" type="ORF">IAC63_02450</name>
</gene>
<organism evidence="1 2">
    <name type="scientific">Candidatus Enterousia avicola</name>
    <dbReference type="NCBI Taxonomy" id="2840787"/>
    <lineage>
        <taxon>Bacteria</taxon>
        <taxon>Pseudomonadati</taxon>
        <taxon>Pseudomonadota</taxon>
        <taxon>Alphaproteobacteria</taxon>
        <taxon>Candidatus Enterousia</taxon>
    </lineage>
</organism>
<reference evidence="1" key="2">
    <citation type="journal article" date="2021" name="PeerJ">
        <title>Extensive microbial diversity within the chicken gut microbiome revealed by metagenomics and culture.</title>
        <authorList>
            <person name="Gilroy R."/>
            <person name="Ravi A."/>
            <person name="Getino M."/>
            <person name="Pursley I."/>
            <person name="Horton D.L."/>
            <person name="Alikhan N.F."/>
            <person name="Baker D."/>
            <person name="Gharbi K."/>
            <person name="Hall N."/>
            <person name="Watson M."/>
            <person name="Adriaenssens E.M."/>
            <person name="Foster-Nyarko E."/>
            <person name="Jarju S."/>
            <person name="Secka A."/>
            <person name="Antonio M."/>
            <person name="Oren A."/>
            <person name="Chaudhuri R.R."/>
            <person name="La Ragione R."/>
            <person name="Hildebrand F."/>
            <person name="Pallen M.J."/>
        </authorList>
    </citation>
    <scope>NUCLEOTIDE SEQUENCE</scope>
    <source>
        <strain evidence="1">CHK136-897</strain>
    </source>
</reference>
<sequence>MDFVYDQVASASDDVTYRKMFGDYMLFCNQRPVLLICDDTVYVKQLPETLSLFSSYGIIPDIGIPFKGARPHYILDIENSDLSVEIVRLLAQILPIPKKKKPKKCKIK</sequence>